<dbReference type="SUPFAM" id="SSF53448">
    <property type="entry name" value="Nucleotide-diphospho-sugar transferases"/>
    <property type="match status" value="1"/>
</dbReference>
<proteinExistence type="predicted"/>
<dbReference type="AlphaFoldDB" id="A0A934NJY7"/>
<dbReference type="EMBL" id="JAEKNN010000062">
    <property type="protein sequence ID" value="MBJ7610419.1"/>
    <property type="molecule type" value="Genomic_DNA"/>
</dbReference>
<comment type="caution">
    <text evidence="1">The sequence shown here is derived from an EMBL/GenBank/DDBJ whole genome shotgun (WGS) entry which is preliminary data.</text>
</comment>
<evidence type="ECO:0000313" key="1">
    <source>
        <dbReference type="EMBL" id="MBJ7610419.1"/>
    </source>
</evidence>
<dbReference type="Proteomes" id="UP000614410">
    <property type="component" value="Unassembled WGS sequence"/>
</dbReference>
<gene>
    <name evidence="1" type="ORF">JF887_13455</name>
</gene>
<sequence length="216" mass="22162">MNLLCVLARVPSAGSGKSRLRATLGDATTDRLARAFVEDVLDWPQDVADGLLVAHAGPVSLLPPAGSRAILVAQVDGDLGDRIAAAVDDGFARGATRVVIVGTDCPTLPAALLAAAFSGLSYAPSTVIPAADGGWIALGVDRPLGRILDGVTWSSARAGKQTIEALRADGRRPLVLPPWYDIDEPADLDRVGAETAALARAPRTAAALAEMRSGVG</sequence>
<organism evidence="1 2">
    <name type="scientific">Candidatus Amunia macphersoniae</name>
    <dbReference type="NCBI Taxonomy" id="3127014"/>
    <lineage>
        <taxon>Bacteria</taxon>
        <taxon>Bacillati</taxon>
        <taxon>Candidatus Dormiibacterota</taxon>
        <taxon>Candidatus Dormibacteria</taxon>
        <taxon>Candidatus Aeolococcales</taxon>
        <taxon>Candidatus Aeolococcaceae</taxon>
        <taxon>Candidatus Amunia</taxon>
    </lineage>
</organism>
<dbReference type="Pfam" id="PF09837">
    <property type="entry name" value="DUF2064"/>
    <property type="match status" value="1"/>
</dbReference>
<protein>
    <submittedName>
        <fullName evidence="1">DUF2064 domain-containing protein</fullName>
    </submittedName>
</protein>
<dbReference type="PANTHER" id="PTHR36529">
    <property type="entry name" value="SLL1095 PROTEIN"/>
    <property type="match status" value="1"/>
</dbReference>
<dbReference type="InterPro" id="IPR018641">
    <property type="entry name" value="Trfase_1_rSAM/seldom-assoc"/>
</dbReference>
<dbReference type="Gene3D" id="3.90.550.10">
    <property type="entry name" value="Spore Coat Polysaccharide Biosynthesis Protein SpsA, Chain A"/>
    <property type="match status" value="1"/>
</dbReference>
<name>A0A934NJY7_9BACT</name>
<dbReference type="InterPro" id="IPR029044">
    <property type="entry name" value="Nucleotide-diphossugar_trans"/>
</dbReference>
<reference evidence="1 2" key="1">
    <citation type="submission" date="2020-10" db="EMBL/GenBank/DDBJ databases">
        <title>Ca. Dormibacterota MAGs.</title>
        <authorList>
            <person name="Montgomery K."/>
        </authorList>
    </citation>
    <scope>NUCLEOTIDE SEQUENCE [LARGE SCALE GENOMIC DNA]</scope>
    <source>
        <strain evidence="1">Mitchell_Peninsula_5</strain>
    </source>
</reference>
<accession>A0A934NJY7</accession>
<dbReference type="PANTHER" id="PTHR36529:SF1">
    <property type="entry name" value="GLYCOSYLTRANSFERASE"/>
    <property type="match status" value="1"/>
</dbReference>
<evidence type="ECO:0000313" key="2">
    <source>
        <dbReference type="Proteomes" id="UP000614410"/>
    </source>
</evidence>